<dbReference type="Pfam" id="PF00565">
    <property type="entry name" value="SNase"/>
    <property type="match status" value="1"/>
</dbReference>
<evidence type="ECO:0000256" key="1">
    <source>
        <dbReference type="SAM" id="SignalP"/>
    </source>
</evidence>
<feature type="chain" id="PRO_5015599346" evidence="1">
    <location>
        <begin position="21"/>
        <end position="219"/>
    </location>
</feature>
<sequence length="219" mass="23241">MLRLRSALVLLLLFPFGAAAHGFEGAVRVVDGDSLHVGAVEVRLHGIDAVERDQTCLSPEGVEWACGRWVTGQVREAFEGRHATCDAVERDRYGRTVATCAIGGRDVGGRIVAAGLAVAFLRYSAAYAGEEAAARAAGRGLHAGTFERPADHRAATRAAAGGPPDPGCAIKGNRSASGRVFHVPGSRFYERTGIDESRGERWFCSVEEARAAGWRAPRG</sequence>
<keyword evidence="4" id="KW-1185">Reference proteome</keyword>
<keyword evidence="3" id="KW-0378">Hydrolase</keyword>
<dbReference type="Proteomes" id="UP000238801">
    <property type="component" value="Unassembled WGS sequence"/>
</dbReference>
<evidence type="ECO:0000259" key="2">
    <source>
        <dbReference type="SMART" id="SM00318"/>
    </source>
</evidence>
<dbReference type="Gene3D" id="2.40.50.90">
    <property type="match status" value="1"/>
</dbReference>
<dbReference type="OrthoDB" id="9805504at2"/>
<keyword evidence="3" id="KW-0540">Nuclease</keyword>
<dbReference type="InterPro" id="IPR035437">
    <property type="entry name" value="SNase_OB-fold_sf"/>
</dbReference>
<dbReference type="GO" id="GO:0004519">
    <property type="term" value="F:endonuclease activity"/>
    <property type="evidence" value="ECO:0007669"/>
    <property type="project" value="UniProtKB-KW"/>
</dbReference>
<keyword evidence="1" id="KW-0732">Signal</keyword>
<dbReference type="SUPFAM" id="SSF50199">
    <property type="entry name" value="Staphylococcal nuclease"/>
    <property type="match status" value="1"/>
</dbReference>
<dbReference type="EMBL" id="PVTT01000001">
    <property type="protein sequence ID" value="PRY94568.1"/>
    <property type="molecule type" value="Genomic_DNA"/>
</dbReference>
<dbReference type="SMART" id="SM00318">
    <property type="entry name" value="SNc"/>
    <property type="match status" value="1"/>
</dbReference>
<reference evidence="3 4" key="1">
    <citation type="submission" date="2018-03" db="EMBL/GenBank/DDBJ databases">
        <title>Genomic Encyclopedia of Archaeal and Bacterial Type Strains, Phase II (KMG-II): from individual species to whole genera.</title>
        <authorList>
            <person name="Goeker M."/>
        </authorList>
    </citation>
    <scope>NUCLEOTIDE SEQUENCE [LARGE SCALE GENOMIC DNA]</scope>
    <source>
        <strain evidence="3 4">DSM 29318</strain>
    </source>
</reference>
<keyword evidence="3" id="KW-0255">Endonuclease</keyword>
<accession>A0A2T0X6J5</accession>
<dbReference type="InterPro" id="IPR016071">
    <property type="entry name" value="Staphylococal_nuclease_OB-fold"/>
</dbReference>
<dbReference type="RefSeq" id="WP_106159059.1">
    <property type="nucleotide sequence ID" value="NZ_PVTT01000001.1"/>
</dbReference>
<name>A0A2T0X6J5_9RHOB</name>
<feature type="signal peptide" evidence="1">
    <location>
        <begin position="1"/>
        <end position="20"/>
    </location>
</feature>
<comment type="caution">
    <text evidence="3">The sequence shown here is derived from an EMBL/GenBank/DDBJ whole genome shotgun (WGS) entry which is preliminary data.</text>
</comment>
<evidence type="ECO:0000313" key="4">
    <source>
        <dbReference type="Proteomes" id="UP000238801"/>
    </source>
</evidence>
<evidence type="ECO:0000313" key="3">
    <source>
        <dbReference type="EMBL" id="PRY94568.1"/>
    </source>
</evidence>
<dbReference type="AlphaFoldDB" id="A0A2T0X6J5"/>
<protein>
    <submittedName>
        <fullName evidence="3">Endonuclease YncB(Thermonuclease family)</fullName>
    </submittedName>
</protein>
<proteinExistence type="predicted"/>
<gene>
    <name evidence="3" type="ORF">BCF33_0160</name>
</gene>
<feature type="domain" description="TNase-like" evidence="2">
    <location>
        <begin position="21"/>
        <end position="144"/>
    </location>
</feature>
<organism evidence="3 4">
    <name type="scientific">Hasllibacter halocynthiae</name>
    <dbReference type="NCBI Taxonomy" id="595589"/>
    <lineage>
        <taxon>Bacteria</taxon>
        <taxon>Pseudomonadati</taxon>
        <taxon>Pseudomonadota</taxon>
        <taxon>Alphaproteobacteria</taxon>
        <taxon>Rhodobacterales</taxon>
        <taxon>Roseobacteraceae</taxon>
        <taxon>Hasllibacter</taxon>
    </lineage>
</organism>